<sequence>MPKSKAFHRRIQVLDRCLRRRQRLWTVNALLGATNEHLTENGYPEVSLRTIYDDLQYLQSTLDAPVERFQQGKSVCYRYSDPTYTLVNSPLSPGEKEMLRKMLAYLKANNLPMQVELEGLLDRLGMLELEEAKADQRAAREINPDLAPGRSPFEELSAPPAAAPASSEVHYSLRKKSESAPAKPVAVSAKIVVAVPSIEELILNRLVLRMEDDSYSGFSKEFWLWLEDESDD</sequence>
<dbReference type="OrthoDB" id="43316at2"/>
<name>A0A0E9MYD9_9BACT</name>
<evidence type="ECO:0008006" key="3">
    <source>
        <dbReference type="Google" id="ProtNLM"/>
    </source>
</evidence>
<dbReference type="RefSeq" id="WP_046368195.1">
    <property type="nucleotide sequence ID" value="NZ_BBWV01000001.1"/>
</dbReference>
<proteinExistence type="predicted"/>
<reference evidence="1 2" key="1">
    <citation type="submission" date="2015-04" db="EMBL/GenBank/DDBJ databases">
        <title>Whole genome shotgun sequence of Flavihumibacter petaseus NBRC 106054.</title>
        <authorList>
            <person name="Miyazawa S."/>
            <person name="Hosoyama A."/>
            <person name="Hashimoto M."/>
            <person name="Noguchi M."/>
            <person name="Tsuchikane K."/>
            <person name="Ohji S."/>
            <person name="Yamazoe A."/>
            <person name="Ichikawa N."/>
            <person name="Kimura A."/>
            <person name="Fujita N."/>
        </authorList>
    </citation>
    <scope>NUCLEOTIDE SEQUENCE [LARGE SCALE GENOMIC DNA]</scope>
    <source>
        <strain evidence="1 2">NBRC 106054</strain>
    </source>
</reference>
<evidence type="ECO:0000313" key="1">
    <source>
        <dbReference type="EMBL" id="GAO42518.1"/>
    </source>
</evidence>
<comment type="caution">
    <text evidence="1">The sequence shown here is derived from an EMBL/GenBank/DDBJ whole genome shotgun (WGS) entry which is preliminary data.</text>
</comment>
<dbReference type="Proteomes" id="UP000033121">
    <property type="component" value="Unassembled WGS sequence"/>
</dbReference>
<dbReference type="EMBL" id="BBWV01000001">
    <property type="protein sequence ID" value="GAO42518.1"/>
    <property type="molecule type" value="Genomic_DNA"/>
</dbReference>
<dbReference type="AlphaFoldDB" id="A0A0E9MYD9"/>
<dbReference type="STRING" id="1220578.FPE01S_01_15330"/>
<evidence type="ECO:0000313" key="2">
    <source>
        <dbReference type="Proteomes" id="UP000033121"/>
    </source>
</evidence>
<accession>A0A0E9MYD9</accession>
<gene>
    <name evidence="1" type="ORF">FPE01S_01_15330</name>
</gene>
<organism evidence="1 2">
    <name type="scientific">Flavihumibacter petaseus NBRC 106054</name>
    <dbReference type="NCBI Taxonomy" id="1220578"/>
    <lineage>
        <taxon>Bacteria</taxon>
        <taxon>Pseudomonadati</taxon>
        <taxon>Bacteroidota</taxon>
        <taxon>Chitinophagia</taxon>
        <taxon>Chitinophagales</taxon>
        <taxon>Chitinophagaceae</taxon>
        <taxon>Flavihumibacter</taxon>
    </lineage>
</organism>
<protein>
    <recommendedName>
        <fullName evidence="3">WYL domain-containing protein</fullName>
    </recommendedName>
</protein>
<keyword evidence="2" id="KW-1185">Reference proteome</keyword>